<evidence type="ECO:0000313" key="2">
    <source>
        <dbReference type="EMBL" id="SMY09690.1"/>
    </source>
</evidence>
<proteinExistence type="predicted"/>
<dbReference type="InterPro" id="IPR016181">
    <property type="entry name" value="Acyl_CoA_acyltransferase"/>
</dbReference>
<organism evidence="2 3">
    <name type="scientific">Flavimaricola marinus</name>
    <dbReference type="NCBI Taxonomy" id="1819565"/>
    <lineage>
        <taxon>Bacteria</taxon>
        <taxon>Pseudomonadati</taxon>
        <taxon>Pseudomonadota</taxon>
        <taxon>Alphaproteobacteria</taxon>
        <taxon>Rhodobacterales</taxon>
        <taxon>Paracoccaceae</taxon>
        <taxon>Flavimaricola</taxon>
    </lineage>
</organism>
<keyword evidence="2" id="KW-0808">Transferase</keyword>
<dbReference type="RefSeq" id="WP_093993867.1">
    <property type="nucleotide sequence ID" value="NZ_FXZK01000011.1"/>
</dbReference>
<dbReference type="EMBL" id="FXZK01000011">
    <property type="protein sequence ID" value="SMY09690.1"/>
    <property type="molecule type" value="Genomic_DNA"/>
</dbReference>
<protein>
    <submittedName>
        <fullName evidence="2">Acetyltransferase (GNAT) family protein</fullName>
    </submittedName>
</protein>
<keyword evidence="3" id="KW-1185">Reference proteome</keyword>
<reference evidence="2 3" key="1">
    <citation type="submission" date="2017-05" db="EMBL/GenBank/DDBJ databases">
        <authorList>
            <person name="Song R."/>
            <person name="Chenine A.L."/>
            <person name="Ruprecht R.M."/>
        </authorList>
    </citation>
    <scope>NUCLEOTIDE SEQUENCE [LARGE SCALE GENOMIC DNA]</scope>
    <source>
        <strain evidence="2 3">CECT 8899</strain>
    </source>
</reference>
<gene>
    <name evidence="2" type="ORF">LOM8899_03862</name>
</gene>
<dbReference type="AlphaFoldDB" id="A0A238LLF3"/>
<dbReference type="SUPFAM" id="SSF55729">
    <property type="entry name" value="Acyl-CoA N-acyltransferases (Nat)"/>
    <property type="match status" value="1"/>
</dbReference>
<name>A0A238LLF3_9RHOB</name>
<evidence type="ECO:0000313" key="3">
    <source>
        <dbReference type="Proteomes" id="UP000201613"/>
    </source>
</evidence>
<dbReference type="PROSITE" id="PS51186">
    <property type="entry name" value="GNAT"/>
    <property type="match status" value="1"/>
</dbReference>
<dbReference type="InterPro" id="IPR000182">
    <property type="entry name" value="GNAT_dom"/>
</dbReference>
<dbReference type="Pfam" id="PF00583">
    <property type="entry name" value="Acetyltransf_1"/>
    <property type="match status" value="1"/>
</dbReference>
<dbReference type="Gene3D" id="3.40.630.30">
    <property type="match status" value="1"/>
</dbReference>
<accession>A0A238LLF3</accession>
<evidence type="ECO:0000259" key="1">
    <source>
        <dbReference type="PROSITE" id="PS51186"/>
    </source>
</evidence>
<dbReference type="Proteomes" id="UP000201613">
    <property type="component" value="Unassembled WGS sequence"/>
</dbReference>
<feature type="domain" description="N-acetyltransferase" evidence="1">
    <location>
        <begin position="3"/>
        <end position="153"/>
    </location>
</feature>
<sequence length="153" mass="16229">MTTAITLATAEQQPQVLSLMERRDTEAGGAPWDDSDNALARRAVGPLLQGGSEGAIWLIGPTRAPLGYAIVTFGWSIPLAGREGWVEDVFIRPNVRRRGIGTEVLHAIAVSLRQAGLKALHVRLPSAAAAAEHFFGGAGFATNTDLTVMTDLL</sequence>
<dbReference type="GO" id="GO:0016747">
    <property type="term" value="F:acyltransferase activity, transferring groups other than amino-acyl groups"/>
    <property type="evidence" value="ECO:0007669"/>
    <property type="project" value="InterPro"/>
</dbReference>
<dbReference type="OrthoDB" id="9805924at2"/>
<dbReference type="CDD" id="cd04301">
    <property type="entry name" value="NAT_SF"/>
    <property type="match status" value="1"/>
</dbReference>